<evidence type="ECO:0000313" key="6">
    <source>
        <dbReference type="Proteomes" id="UP001279410"/>
    </source>
</evidence>
<dbReference type="InterPro" id="IPR003599">
    <property type="entry name" value="Ig_sub"/>
</dbReference>
<proteinExistence type="inferred from homology"/>
<dbReference type="InterPro" id="IPR013783">
    <property type="entry name" value="Ig-like_fold"/>
</dbReference>
<feature type="non-terminal residue" evidence="5">
    <location>
        <position position="1"/>
    </location>
</feature>
<evidence type="ECO:0000256" key="3">
    <source>
        <dbReference type="SAM" id="MobiDB-lite"/>
    </source>
</evidence>
<dbReference type="EMBL" id="BRZM01000131">
    <property type="protein sequence ID" value="GLD68308.1"/>
    <property type="molecule type" value="Genomic_DNA"/>
</dbReference>
<feature type="region of interest" description="Disordered" evidence="3">
    <location>
        <begin position="90"/>
        <end position="110"/>
    </location>
</feature>
<dbReference type="GO" id="GO:0004672">
    <property type="term" value="F:protein kinase activity"/>
    <property type="evidence" value="ECO:0007669"/>
    <property type="project" value="TreeGrafter"/>
</dbReference>
<evidence type="ECO:0000313" key="5">
    <source>
        <dbReference type="EMBL" id="GLD68308.1"/>
    </source>
</evidence>
<dbReference type="GO" id="GO:0005516">
    <property type="term" value="F:calmodulin binding"/>
    <property type="evidence" value="ECO:0007669"/>
    <property type="project" value="UniProtKB-KW"/>
</dbReference>
<evidence type="ECO:0000256" key="1">
    <source>
        <dbReference type="ARBA" id="ARBA00006692"/>
    </source>
</evidence>
<dbReference type="SUPFAM" id="SSF48726">
    <property type="entry name" value="Immunoglobulin"/>
    <property type="match status" value="1"/>
</dbReference>
<organism evidence="5 6">
    <name type="scientific">Lates japonicus</name>
    <name type="common">Japanese lates</name>
    <dbReference type="NCBI Taxonomy" id="270547"/>
    <lineage>
        <taxon>Eukaryota</taxon>
        <taxon>Metazoa</taxon>
        <taxon>Chordata</taxon>
        <taxon>Craniata</taxon>
        <taxon>Vertebrata</taxon>
        <taxon>Euteleostomi</taxon>
        <taxon>Actinopterygii</taxon>
        <taxon>Neopterygii</taxon>
        <taxon>Teleostei</taxon>
        <taxon>Neoteleostei</taxon>
        <taxon>Acanthomorphata</taxon>
        <taxon>Carangaria</taxon>
        <taxon>Carangaria incertae sedis</taxon>
        <taxon>Centropomidae</taxon>
        <taxon>Lates</taxon>
    </lineage>
</organism>
<keyword evidence="6" id="KW-1185">Reference proteome</keyword>
<dbReference type="InterPro" id="IPR013098">
    <property type="entry name" value="Ig_I-set"/>
</dbReference>
<keyword evidence="5" id="KW-0418">Kinase</keyword>
<dbReference type="PANTHER" id="PTHR47633">
    <property type="entry name" value="IMMUNOGLOBULIN"/>
    <property type="match status" value="1"/>
</dbReference>
<reference evidence="5" key="1">
    <citation type="submission" date="2022-08" db="EMBL/GenBank/DDBJ databases">
        <title>Genome sequencing of akame (Lates japonicus).</title>
        <authorList>
            <person name="Hashiguchi Y."/>
            <person name="Takahashi H."/>
        </authorList>
    </citation>
    <scope>NUCLEOTIDE SEQUENCE</scope>
    <source>
        <strain evidence="5">Kochi</strain>
    </source>
</reference>
<feature type="domain" description="Ig-like" evidence="4">
    <location>
        <begin position="145"/>
        <end position="220"/>
    </location>
</feature>
<dbReference type="InterPro" id="IPR007110">
    <property type="entry name" value="Ig-like_dom"/>
</dbReference>
<gene>
    <name evidence="5" type="ORF">AKAME5_001962000</name>
</gene>
<keyword evidence="5" id="KW-0808">Transferase</keyword>
<name>A0AAD3N810_LATJO</name>
<dbReference type="AlphaFoldDB" id="A0AAD3N810"/>
<dbReference type="InterPro" id="IPR036179">
    <property type="entry name" value="Ig-like_dom_sf"/>
</dbReference>
<comment type="similarity">
    <text evidence="1">Belongs to the protein kinase superfamily. CAMK Ser/Thr protein kinase family.</text>
</comment>
<evidence type="ECO:0000259" key="4">
    <source>
        <dbReference type="PROSITE" id="PS50835"/>
    </source>
</evidence>
<dbReference type="SMART" id="SM00409">
    <property type="entry name" value="IG"/>
    <property type="match status" value="1"/>
</dbReference>
<dbReference type="Pfam" id="PF07679">
    <property type="entry name" value="I-set"/>
    <property type="match status" value="1"/>
</dbReference>
<protein>
    <submittedName>
        <fullName evidence="5">Myosin light chain kinase, smooth muscle-like protein</fullName>
    </submittedName>
</protein>
<dbReference type="Proteomes" id="UP001279410">
    <property type="component" value="Unassembled WGS sequence"/>
</dbReference>
<keyword evidence="2" id="KW-0112">Calmodulin-binding</keyword>
<feature type="region of interest" description="Disordered" evidence="3">
    <location>
        <begin position="38"/>
        <end position="72"/>
    </location>
</feature>
<evidence type="ECO:0000256" key="2">
    <source>
        <dbReference type="ARBA" id="ARBA00022860"/>
    </source>
</evidence>
<comment type="caution">
    <text evidence="5">The sequence shown here is derived from an EMBL/GenBank/DDBJ whole genome shotgun (WGS) entry which is preliminary data.</text>
</comment>
<accession>A0AAD3N810</accession>
<dbReference type="PANTHER" id="PTHR47633:SF1">
    <property type="entry name" value="MYOSIN LIGHT CHAIN KINASE, SMOOTH MUSCLE"/>
    <property type="match status" value="1"/>
</dbReference>
<dbReference type="Gene3D" id="2.60.40.10">
    <property type="entry name" value="Immunoglobulins"/>
    <property type="match status" value="1"/>
</dbReference>
<dbReference type="PROSITE" id="PS50835">
    <property type="entry name" value="IG_LIKE"/>
    <property type="match status" value="1"/>
</dbReference>
<sequence>MSLLWVFSSLGRRRRREEEAAEWDSAGARGFATVVSESAVAGGSQARQRRTARGENSSSRWQSRAGEERAPPPLLATTATKWLRQPGKTLPTFAPSSLQQKPAGPREWEAEGGEQLCGWKVNEKKWRRRKAQVCGGWRHGGGQLGSEAWLQCRARLSLQARKIKYLGAGGRSSNRQLLVLASEGGLCSLTIDKALPEDEGLYKCRAETSAGKAECSCTVLVD</sequence>